<dbReference type="GO" id="GO:0016758">
    <property type="term" value="F:hexosyltransferase activity"/>
    <property type="evidence" value="ECO:0007669"/>
    <property type="project" value="InterPro"/>
</dbReference>
<dbReference type="Gene3D" id="3.40.50.2000">
    <property type="entry name" value="Glycogen Phosphorylase B"/>
    <property type="match status" value="2"/>
</dbReference>
<dbReference type="SUPFAM" id="SSF53756">
    <property type="entry name" value="UDP-Glycosyltransferase/glycogen phosphorylase"/>
    <property type="match status" value="1"/>
</dbReference>
<gene>
    <name evidence="2" type="ORF">DCF25_19020</name>
</gene>
<dbReference type="PANTHER" id="PTHR21015:SF22">
    <property type="entry name" value="GLYCOSYLTRANSFERASE"/>
    <property type="match status" value="1"/>
</dbReference>
<dbReference type="EMBL" id="QBMC01000175">
    <property type="protein sequence ID" value="PZO11626.1"/>
    <property type="molecule type" value="Genomic_DNA"/>
</dbReference>
<protein>
    <recommendedName>
        <fullName evidence="1">Glycosyl transferase family 28 C-terminal domain-containing protein</fullName>
    </recommendedName>
</protein>
<dbReference type="Pfam" id="PF04101">
    <property type="entry name" value="Glyco_tran_28_C"/>
    <property type="match status" value="1"/>
</dbReference>
<proteinExistence type="predicted"/>
<evidence type="ECO:0000313" key="2">
    <source>
        <dbReference type="EMBL" id="PZO11626.1"/>
    </source>
</evidence>
<accession>A0A2W4TR62</accession>
<feature type="domain" description="Glycosyl transferase family 28 C-terminal" evidence="1">
    <location>
        <begin position="247"/>
        <end position="303"/>
    </location>
</feature>
<dbReference type="Proteomes" id="UP000249354">
    <property type="component" value="Unassembled WGS sequence"/>
</dbReference>
<reference evidence="2 3" key="2">
    <citation type="submission" date="2018-06" db="EMBL/GenBank/DDBJ databases">
        <title>Metagenomic assembly of (sub)arctic Cyanobacteria and their associated microbiome from non-axenic cultures.</title>
        <authorList>
            <person name="Baurain D."/>
        </authorList>
    </citation>
    <scope>NUCLEOTIDE SEQUENCE [LARGE SCALE GENOMIC DNA]</scope>
    <source>
        <strain evidence="2">ULC129bin1</strain>
    </source>
</reference>
<comment type="caution">
    <text evidence="2">The sequence shown here is derived from an EMBL/GenBank/DDBJ whole genome shotgun (WGS) entry which is preliminary data.</text>
</comment>
<name>A0A2W4TR62_9CYAN</name>
<sequence>MRIAFYLNLQGAGHCRRFEAIARHLPSDCELAAVGMDGPPPILDIGKRVKRVSVPGFAPSSNRPFLQQQTSLDYHGLAVNCGGNAAFTLAMVSFLSEWQPDLLVVDVGLEASILARMCGIPTVYSRQHGRRWDKGHTLAYEWAGGLLAPFSMEMEQDDCPPWVRKKTFYSGGFCRFSGRSRSQTAPSDYAKDRPNVLVMTGFGGTEITGSAIARSALANPQWCWHLLGNYPKVEGVVSHGVVEDVWPYLCCADLVVANAGHNSTMEIAAAGVPAVCIPAWRHFDEQICKARVLERLGLSVVLDSWPQTDEWPRIWEKSRRLNADWTGFQSAEAPKRAAQYLARMASDCMD</sequence>
<reference evidence="3" key="1">
    <citation type="submission" date="2018-04" db="EMBL/GenBank/DDBJ databases">
        <authorList>
            <person name="Cornet L."/>
        </authorList>
    </citation>
    <scope>NUCLEOTIDE SEQUENCE [LARGE SCALE GENOMIC DNA]</scope>
</reference>
<organism evidence="2 3">
    <name type="scientific">Leptolyngbya foveolarum</name>
    <dbReference type="NCBI Taxonomy" id="47253"/>
    <lineage>
        <taxon>Bacteria</taxon>
        <taxon>Bacillati</taxon>
        <taxon>Cyanobacteriota</taxon>
        <taxon>Cyanophyceae</taxon>
        <taxon>Leptolyngbyales</taxon>
        <taxon>Leptolyngbyaceae</taxon>
        <taxon>Leptolyngbya group</taxon>
        <taxon>Leptolyngbya</taxon>
    </lineage>
</organism>
<dbReference type="PANTHER" id="PTHR21015">
    <property type="entry name" value="UDP-N-ACETYLGLUCOSAMINE--N-ACETYLMURAMYL-(PENTAPEPTIDE) PYROPHOSPHORYL-UNDECAPRENOL N-ACETYLGLUCOSAMINE TRANSFERASE 1"/>
    <property type="match status" value="1"/>
</dbReference>
<dbReference type="AlphaFoldDB" id="A0A2W4TR62"/>
<evidence type="ECO:0000313" key="3">
    <source>
        <dbReference type="Proteomes" id="UP000249354"/>
    </source>
</evidence>
<dbReference type="InterPro" id="IPR007235">
    <property type="entry name" value="Glyco_trans_28_C"/>
</dbReference>
<evidence type="ECO:0000259" key="1">
    <source>
        <dbReference type="Pfam" id="PF04101"/>
    </source>
</evidence>